<dbReference type="InParanoid" id="E9GK60"/>
<gene>
    <name evidence="1" type="ORF">DAPPUDRAFT_318731</name>
</gene>
<organism evidence="1 2">
    <name type="scientific">Daphnia pulex</name>
    <name type="common">Water flea</name>
    <dbReference type="NCBI Taxonomy" id="6669"/>
    <lineage>
        <taxon>Eukaryota</taxon>
        <taxon>Metazoa</taxon>
        <taxon>Ecdysozoa</taxon>
        <taxon>Arthropoda</taxon>
        <taxon>Crustacea</taxon>
        <taxon>Branchiopoda</taxon>
        <taxon>Diplostraca</taxon>
        <taxon>Cladocera</taxon>
        <taxon>Anomopoda</taxon>
        <taxon>Daphniidae</taxon>
        <taxon>Daphnia</taxon>
    </lineage>
</organism>
<keyword evidence="2" id="KW-1185">Reference proteome</keyword>
<reference evidence="1 2" key="1">
    <citation type="journal article" date="2011" name="Science">
        <title>The ecoresponsive genome of Daphnia pulex.</title>
        <authorList>
            <person name="Colbourne J.K."/>
            <person name="Pfrender M.E."/>
            <person name="Gilbert D."/>
            <person name="Thomas W.K."/>
            <person name="Tucker A."/>
            <person name="Oakley T.H."/>
            <person name="Tokishita S."/>
            <person name="Aerts A."/>
            <person name="Arnold G.J."/>
            <person name="Basu M.K."/>
            <person name="Bauer D.J."/>
            <person name="Caceres C.E."/>
            <person name="Carmel L."/>
            <person name="Casola C."/>
            <person name="Choi J.H."/>
            <person name="Detter J.C."/>
            <person name="Dong Q."/>
            <person name="Dusheyko S."/>
            <person name="Eads B.D."/>
            <person name="Frohlich T."/>
            <person name="Geiler-Samerotte K.A."/>
            <person name="Gerlach D."/>
            <person name="Hatcher P."/>
            <person name="Jogdeo S."/>
            <person name="Krijgsveld J."/>
            <person name="Kriventseva E.V."/>
            <person name="Kultz D."/>
            <person name="Laforsch C."/>
            <person name="Lindquist E."/>
            <person name="Lopez J."/>
            <person name="Manak J.R."/>
            <person name="Muller J."/>
            <person name="Pangilinan J."/>
            <person name="Patwardhan R.P."/>
            <person name="Pitluck S."/>
            <person name="Pritham E.J."/>
            <person name="Rechtsteiner A."/>
            <person name="Rho M."/>
            <person name="Rogozin I.B."/>
            <person name="Sakarya O."/>
            <person name="Salamov A."/>
            <person name="Schaack S."/>
            <person name="Shapiro H."/>
            <person name="Shiga Y."/>
            <person name="Skalitzky C."/>
            <person name="Smith Z."/>
            <person name="Souvorov A."/>
            <person name="Sung W."/>
            <person name="Tang Z."/>
            <person name="Tsuchiya D."/>
            <person name="Tu H."/>
            <person name="Vos H."/>
            <person name="Wang M."/>
            <person name="Wolf Y.I."/>
            <person name="Yamagata H."/>
            <person name="Yamada T."/>
            <person name="Ye Y."/>
            <person name="Shaw J.R."/>
            <person name="Andrews J."/>
            <person name="Crease T.J."/>
            <person name="Tang H."/>
            <person name="Lucas S.M."/>
            <person name="Robertson H.M."/>
            <person name="Bork P."/>
            <person name="Koonin E.V."/>
            <person name="Zdobnov E.M."/>
            <person name="Grigoriev I.V."/>
            <person name="Lynch M."/>
            <person name="Boore J.L."/>
        </authorList>
    </citation>
    <scope>NUCLEOTIDE SEQUENCE [LARGE SCALE GENOMIC DNA]</scope>
</reference>
<protein>
    <submittedName>
        <fullName evidence="1">Uncharacterized protein</fullName>
    </submittedName>
</protein>
<evidence type="ECO:0000313" key="2">
    <source>
        <dbReference type="Proteomes" id="UP000000305"/>
    </source>
</evidence>
<dbReference type="KEGG" id="dpx:DAPPUDRAFT_318731"/>
<evidence type="ECO:0000313" key="1">
    <source>
        <dbReference type="EMBL" id="EFX80127.1"/>
    </source>
</evidence>
<accession>E9GK60</accession>
<name>E9GK60_DAPPU</name>
<dbReference type="EMBL" id="GL732548">
    <property type="protein sequence ID" value="EFX80127.1"/>
    <property type="molecule type" value="Genomic_DNA"/>
</dbReference>
<proteinExistence type="predicted"/>
<dbReference type="Proteomes" id="UP000000305">
    <property type="component" value="Unassembled WGS sequence"/>
</dbReference>
<sequence length="232" mass="26549">MDTTVFSPECFAQMKQSPNALGNPTAIESMSVAFLEPLLHDSVDKIMMSTTEENPSDEENPSAEANTLVHITQDELHAADSENVNIETITTISGAVENVPVPIIPDPLPATVTVNVNRDDVRMDFDHWNVKGREEKDKMTEYIFKTVKQQVEQADDAVFKNKDCFFRRRDLDEDFRIDQTPFSTTIISNSEKARYDILRRKQNKDMEELADLQKRIDRLLAYELRHAGTEIR</sequence>
<dbReference type="HOGENOM" id="CLU_1195904_0_0_1"/>
<dbReference type="AlphaFoldDB" id="E9GK60"/>